<evidence type="ECO:0000313" key="3">
    <source>
        <dbReference type="Proteomes" id="UP001497497"/>
    </source>
</evidence>
<organism evidence="2 3">
    <name type="scientific">Lymnaea stagnalis</name>
    <name type="common">Great pond snail</name>
    <name type="synonym">Helix stagnalis</name>
    <dbReference type="NCBI Taxonomy" id="6523"/>
    <lineage>
        <taxon>Eukaryota</taxon>
        <taxon>Metazoa</taxon>
        <taxon>Spiralia</taxon>
        <taxon>Lophotrochozoa</taxon>
        <taxon>Mollusca</taxon>
        <taxon>Gastropoda</taxon>
        <taxon>Heterobranchia</taxon>
        <taxon>Euthyneura</taxon>
        <taxon>Panpulmonata</taxon>
        <taxon>Hygrophila</taxon>
        <taxon>Lymnaeoidea</taxon>
        <taxon>Lymnaeidae</taxon>
        <taxon>Lymnaea</taxon>
    </lineage>
</organism>
<gene>
    <name evidence="2" type="ORF">GSLYS_00009829001</name>
</gene>
<protein>
    <recommendedName>
        <fullName evidence="1">BTB domain-containing protein</fullName>
    </recommendedName>
</protein>
<dbReference type="Pfam" id="PF07707">
    <property type="entry name" value="BACK"/>
    <property type="match status" value="1"/>
</dbReference>
<dbReference type="SUPFAM" id="SSF54695">
    <property type="entry name" value="POZ domain"/>
    <property type="match status" value="1"/>
</dbReference>
<dbReference type="PROSITE" id="PS50097">
    <property type="entry name" value="BTB"/>
    <property type="match status" value="1"/>
</dbReference>
<keyword evidence="3" id="KW-1185">Reference proteome</keyword>
<dbReference type="InterPro" id="IPR011705">
    <property type="entry name" value="BACK"/>
</dbReference>
<dbReference type="Gene3D" id="3.30.710.10">
    <property type="entry name" value="Potassium Channel Kv1.1, Chain A"/>
    <property type="match status" value="1"/>
</dbReference>
<feature type="domain" description="BTB" evidence="1">
    <location>
        <begin position="24"/>
        <end position="91"/>
    </location>
</feature>
<evidence type="ECO:0000259" key="1">
    <source>
        <dbReference type="PROSITE" id="PS50097"/>
    </source>
</evidence>
<dbReference type="SMART" id="SM00225">
    <property type="entry name" value="BTB"/>
    <property type="match status" value="1"/>
</dbReference>
<name>A0AAV2HTI6_LYMST</name>
<reference evidence="2 3" key="1">
    <citation type="submission" date="2024-04" db="EMBL/GenBank/DDBJ databases">
        <authorList>
            <consortium name="Genoscope - CEA"/>
            <person name="William W."/>
        </authorList>
    </citation>
    <scope>NUCLEOTIDE SEQUENCE [LARGE SCALE GENOMIC DNA]</scope>
</reference>
<dbReference type="EMBL" id="CAXITT010000214">
    <property type="protein sequence ID" value="CAL1535869.1"/>
    <property type="molecule type" value="Genomic_DNA"/>
</dbReference>
<proteinExistence type="predicted"/>
<evidence type="ECO:0000313" key="2">
    <source>
        <dbReference type="EMBL" id="CAL1535869.1"/>
    </source>
</evidence>
<dbReference type="SMART" id="SM00875">
    <property type="entry name" value="BACK"/>
    <property type="match status" value="1"/>
</dbReference>
<dbReference type="AlphaFoldDB" id="A0AAV2HTI6"/>
<accession>A0AAV2HTI6</accession>
<comment type="caution">
    <text evidence="2">The sequence shown here is derived from an EMBL/GenBank/DDBJ whole genome shotgun (WGS) entry which is preliminary data.</text>
</comment>
<dbReference type="Pfam" id="PF00651">
    <property type="entry name" value="BTB"/>
    <property type="match status" value="1"/>
</dbReference>
<dbReference type="PANTHER" id="PTHR45632">
    <property type="entry name" value="LD33804P"/>
    <property type="match status" value="1"/>
</dbReference>
<sequence>MVKSSIACGLQACLGQRWTNDDYSDFTVVVEDKEFPCHKFILGACSTVLNGLLHSNMIETIQNKANIHNMSKETFTVILNAIYKGEDGLTENNVIQVWHATHFLDIRYLVKECEYFVKQNMTLSNFEEFYHHAILLNSESVGHFAKRFMINNFEDIWESTTFLNLSFEDIYMIIEDHFLSAKSEDIVVEAVIKWVNHQAKKDHLEKNDERRKDGVRLDTVTISNNENDVLQDGSIRHHDKECSEMLTNSFRECSTDTKESEQNDSVNVLTRVSHATDLKLSSTYFNMEEKLTKLLKAARLCLASRERLEKLMVNPLITSNPEASKVVYESLLFHWKASCYSSHYIVRHRECSGLSNVMVFITNGIIKVYSLQRQCFYTIYNFNDRQENKPYTTGIAAINSKIFFITNDRSEKYNIIYKLLDPDLKEWTVVAKSDKSLNGVLLSHQDKLINVPDNDAVFVTANDACFVHITISRMTVEAATIVNDNILAFCSSYNSKEIIRYNMITKKKTNLPNIDGPYKNISSFQQDENVYILQQDGSLWELLVYPDDDIIFSFLDFLWDGEKSIKGVACYSGQLFIFCYQRSNESLTSLVTDGELQTEMCEASELGVFKSIQFVISDFDTQVIPMTVSTDCLSKGTLG</sequence>
<dbReference type="Proteomes" id="UP001497497">
    <property type="component" value="Unassembled WGS sequence"/>
</dbReference>
<dbReference type="InterPro" id="IPR000210">
    <property type="entry name" value="BTB/POZ_dom"/>
</dbReference>
<dbReference type="CDD" id="cd18186">
    <property type="entry name" value="BTB_POZ_ZBTB_KLHL-like"/>
    <property type="match status" value="1"/>
</dbReference>
<dbReference type="Gene3D" id="1.25.40.420">
    <property type="match status" value="1"/>
</dbReference>
<dbReference type="InterPro" id="IPR011333">
    <property type="entry name" value="SKP1/BTB/POZ_sf"/>
</dbReference>